<dbReference type="EMBL" id="JANIAA010000040">
    <property type="protein sequence ID" value="MCQ8193906.1"/>
    <property type="molecule type" value="Genomic_DNA"/>
</dbReference>
<dbReference type="Proteomes" id="UP001204746">
    <property type="component" value="Unassembled WGS sequence"/>
</dbReference>
<comment type="caution">
    <text evidence="2">The sequence shown here is derived from an EMBL/GenBank/DDBJ whole genome shotgun (WGS) entry which is preliminary data.</text>
</comment>
<evidence type="ECO:0000313" key="2">
    <source>
        <dbReference type="EMBL" id="MCQ8193906.1"/>
    </source>
</evidence>
<proteinExistence type="predicted"/>
<name>A0ABT1VBL0_9ACTN</name>
<sequence>MLVRLTYLIATRIFAWLFLMTRSSGAKNAEILILRHQLAVPRRQVTTPKPGWPDRALLAALSQLLPRALREHRIVSPRTLLAWHRRLAKQKWTHSPSPGGRRCPRRSAT</sequence>
<accession>A0ABT1VBL0</accession>
<organism evidence="2 3">
    <name type="scientific">Streptomyces rugosispiralis</name>
    <dbReference type="NCBI Taxonomy" id="2967341"/>
    <lineage>
        <taxon>Bacteria</taxon>
        <taxon>Bacillati</taxon>
        <taxon>Actinomycetota</taxon>
        <taxon>Actinomycetes</taxon>
        <taxon>Kitasatosporales</taxon>
        <taxon>Streptomycetaceae</taxon>
        <taxon>Streptomyces</taxon>
    </lineage>
</organism>
<keyword evidence="3" id="KW-1185">Reference proteome</keyword>
<evidence type="ECO:0000256" key="1">
    <source>
        <dbReference type="SAM" id="MobiDB-lite"/>
    </source>
</evidence>
<protein>
    <submittedName>
        <fullName evidence="2">Integrase</fullName>
    </submittedName>
</protein>
<evidence type="ECO:0000313" key="3">
    <source>
        <dbReference type="Proteomes" id="UP001204746"/>
    </source>
</evidence>
<feature type="region of interest" description="Disordered" evidence="1">
    <location>
        <begin position="89"/>
        <end position="109"/>
    </location>
</feature>
<dbReference type="RefSeq" id="WP_256654708.1">
    <property type="nucleotide sequence ID" value="NZ_JANIAA010000040.1"/>
</dbReference>
<reference evidence="2 3" key="1">
    <citation type="submission" date="2022-07" db="EMBL/GenBank/DDBJ databases">
        <authorList>
            <person name="Phongsopitanun W."/>
            <person name="Tanasupawat S."/>
        </authorList>
    </citation>
    <scope>NUCLEOTIDE SEQUENCE [LARGE SCALE GENOMIC DNA]</scope>
    <source>
        <strain evidence="2 3">RCU-064</strain>
    </source>
</reference>
<gene>
    <name evidence="2" type="ORF">NP777_37805</name>
</gene>